<dbReference type="WBParaSite" id="PEQ_0000242501-mRNA-1">
    <property type="protein sequence ID" value="PEQ_0000242501-mRNA-1"/>
    <property type="gene ID" value="PEQ_0000242501"/>
</dbReference>
<organism evidence="1 2">
    <name type="scientific">Parascaris equorum</name>
    <name type="common">Equine roundworm</name>
    <dbReference type="NCBI Taxonomy" id="6256"/>
    <lineage>
        <taxon>Eukaryota</taxon>
        <taxon>Metazoa</taxon>
        <taxon>Ecdysozoa</taxon>
        <taxon>Nematoda</taxon>
        <taxon>Chromadorea</taxon>
        <taxon>Rhabditida</taxon>
        <taxon>Spirurina</taxon>
        <taxon>Ascaridomorpha</taxon>
        <taxon>Ascaridoidea</taxon>
        <taxon>Ascarididae</taxon>
        <taxon>Parascaris</taxon>
    </lineage>
</organism>
<sequence length="36" mass="3634">MGTSGVSINRLTSVGNSSIASSVVTYQIGRSTCSGR</sequence>
<keyword evidence="1" id="KW-1185">Reference proteome</keyword>
<evidence type="ECO:0000313" key="1">
    <source>
        <dbReference type="Proteomes" id="UP000887564"/>
    </source>
</evidence>
<dbReference type="Proteomes" id="UP000887564">
    <property type="component" value="Unplaced"/>
</dbReference>
<evidence type="ECO:0000313" key="2">
    <source>
        <dbReference type="WBParaSite" id="PEQ_0000242501-mRNA-1"/>
    </source>
</evidence>
<reference evidence="2" key="1">
    <citation type="submission" date="2022-11" db="UniProtKB">
        <authorList>
            <consortium name="WormBaseParasite"/>
        </authorList>
    </citation>
    <scope>IDENTIFICATION</scope>
</reference>
<accession>A0A914RCH3</accession>
<name>A0A914RCH3_PAREQ</name>
<dbReference type="AlphaFoldDB" id="A0A914RCH3"/>
<protein>
    <submittedName>
        <fullName evidence="2">Uncharacterized protein</fullName>
    </submittedName>
</protein>
<proteinExistence type="predicted"/>